<dbReference type="OrthoDB" id="2590241at2759"/>
<organism evidence="1 2">
    <name type="scientific">Athelia psychrophila</name>
    <dbReference type="NCBI Taxonomy" id="1759441"/>
    <lineage>
        <taxon>Eukaryota</taxon>
        <taxon>Fungi</taxon>
        <taxon>Dikarya</taxon>
        <taxon>Basidiomycota</taxon>
        <taxon>Agaricomycotina</taxon>
        <taxon>Agaricomycetes</taxon>
        <taxon>Agaricomycetidae</taxon>
        <taxon>Atheliales</taxon>
        <taxon>Atheliaceae</taxon>
        <taxon>Athelia</taxon>
    </lineage>
</organism>
<dbReference type="AlphaFoldDB" id="A0A165XXA8"/>
<protein>
    <submittedName>
        <fullName evidence="1">Uncharacterized protein</fullName>
    </submittedName>
</protein>
<sequence length="220" mass="25239">MLRLDECAEIKFPSRSNLSRKKGFVMPPAPVCRNMPEDETSMRRPFWMGDNMEVPTRRWVAITRHFVTPTFGKPTQKNTMQLRNFQMHHTDIQSFVEIAIDVLYLADVLKYLNPSGMDMPAPASEAVLLEDRMWEARRPLDDEPISDDLRRYRFSTRIPVAVLCARKHAVNSPMDPPVHYLNPERVASPLLSEAPASIQDLVFPTPQLAISVKPKEDVLK</sequence>
<reference evidence="1 2" key="1">
    <citation type="journal article" date="2016" name="Mol. Biol. Evol.">
        <title>Comparative Genomics of Early-Diverging Mushroom-Forming Fungi Provides Insights into the Origins of Lignocellulose Decay Capabilities.</title>
        <authorList>
            <person name="Nagy L.G."/>
            <person name="Riley R."/>
            <person name="Tritt A."/>
            <person name="Adam C."/>
            <person name="Daum C."/>
            <person name="Floudas D."/>
            <person name="Sun H."/>
            <person name="Yadav J.S."/>
            <person name="Pangilinan J."/>
            <person name="Larsson K.H."/>
            <person name="Matsuura K."/>
            <person name="Barry K."/>
            <person name="Labutti K."/>
            <person name="Kuo R."/>
            <person name="Ohm R.A."/>
            <person name="Bhattacharya S.S."/>
            <person name="Shirouzu T."/>
            <person name="Yoshinaga Y."/>
            <person name="Martin F.M."/>
            <person name="Grigoriev I.V."/>
            <person name="Hibbett D.S."/>
        </authorList>
    </citation>
    <scope>NUCLEOTIDE SEQUENCE [LARGE SCALE GENOMIC DNA]</scope>
    <source>
        <strain evidence="1 2">CBS 109695</strain>
    </source>
</reference>
<accession>A0A165XXA8</accession>
<keyword evidence="2" id="KW-1185">Reference proteome</keyword>
<dbReference type="Proteomes" id="UP000076532">
    <property type="component" value="Unassembled WGS sequence"/>
</dbReference>
<evidence type="ECO:0000313" key="2">
    <source>
        <dbReference type="Proteomes" id="UP000076532"/>
    </source>
</evidence>
<gene>
    <name evidence="1" type="ORF">FIBSPDRAFT_900870</name>
</gene>
<name>A0A165XXA8_9AGAM</name>
<evidence type="ECO:0000313" key="1">
    <source>
        <dbReference type="EMBL" id="KZP08991.1"/>
    </source>
</evidence>
<proteinExistence type="predicted"/>
<dbReference type="EMBL" id="KV417710">
    <property type="protein sequence ID" value="KZP08991.1"/>
    <property type="molecule type" value="Genomic_DNA"/>
</dbReference>